<evidence type="ECO:0000256" key="6">
    <source>
        <dbReference type="SAM" id="Phobius"/>
    </source>
</evidence>
<accession>A0A2X1WFH9</accession>
<feature type="transmembrane region" description="Helical" evidence="6">
    <location>
        <begin position="152"/>
        <end position="170"/>
    </location>
</feature>
<keyword evidence="5 6" id="KW-0472">Membrane</keyword>
<dbReference type="InterPro" id="IPR050833">
    <property type="entry name" value="Poly_Biosynth_Transport"/>
</dbReference>
<evidence type="ECO:0000256" key="4">
    <source>
        <dbReference type="ARBA" id="ARBA00022989"/>
    </source>
</evidence>
<keyword evidence="2" id="KW-1003">Cell membrane</keyword>
<organism evidence="7 8">
    <name type="scientific">Photobacterium damselae</name>
    <dbReference type="NCBI Taxonomy" id="38293"/>
    <lineage>
        <taxon>Bacteria</taxon>
        <taxon>Pseudomonadati</taxon>
        <taxon>Pseudomonadota</taxon>
        <taxon>Gammaproteobacteria</taxon>
        <taxon>Vibrionales</taxon>
        <taxon>Vibrionaceae</taxon>
        <taxon>Photobacterium</taxon>
    </lineage>
</organism>
<evidence type="ECO:0000313" key="8">
    <source>
        <dbReference type="Proteomes" id="UP000251647"/>
    </source>
</evidence>
<feature type="transmembrane region" description="Helical" evidence="6">
    <location>
        <begin position="102"/>
        <end position="121"/>
    </location>
</feature>
<evidence type="ECO:0008006" key="9">
    <source>
        <dbReference type="Google" id="ProtNLM"/>
    </source>
</evidence>
<dbReference type="PANTHER" id="PTHR30250:SF11">
    <property type="entry name" value="O-ANTIGEN TRANSPORTER-RELATED"/>
    <property type="match status" value="1"/>
</dbReference>
<dbReference type="EMBL" id="UATL01000001">
    <property type="protein sequence ID" value="SPY27403.1"/>
    <property type="molecule type" value="Genomic_DNA"/>
</dbReference>
<evidence type="ECO:0000256" key="3">
    <source>
        <dbReference type="ARBA" id="ARBA00022692"/>
    </source>
</evidence>
<evidence type="ECO:0000256" key="1">
    <source>
        <dbReference type="ARBA" id="ARBA00004651"/>
    </source>
</evidence>
<feature type="transmembrane region" description="Helical" evidence="6">
    <location>
        <begin position="130"/>
        <end position="146"/>
    </location>
</feature>
<comment type="subcellular location">
    <subcellularLocation>
        <location evidence="1">Cell membrane</location>
        <topology evidence="1">Multi-pass membrane protein</topology>
    </subcellularLocation>
</comment>
<keyword evidence="4 6" id="KW-1133">Transmembrane helix</keyword>
<dbReference type="GO" id="GO:0005886">
    <property type="term" value="C:plasma membrane"/>
    <property type="evidence" value="ECO:0007669"/>
    <property type="project" value="UniProtKB-SubCell"/>
</dbReference>
<evidence type="ECO:0000256" key="2">
    <source>
        <dbReference type="ARBA" id="ARBA00022475"/>
    </source>
</evidence>
<dbReference type="AlphaFoldDB" id="A0A2X1WFH9"/>
<feature type="transmembrane region" description="Helical" evidence="6">
    <location>
        <begin position="12"/>
        <end position="30"/>
    </location>
</feature>
<name>A0A2X1WFH9_PHODM</name>
<feature type="transmembrane region" description="Helical" evidence="6">
    <location>
        <begin position="277"/>
        <end position="297"/>
    </location>
</feature>
<keyword evidence="3 6" id="KW-0812">Transmembrane</keyword>
<evidence type="ECO:0000256" key="5">
    <source>
        <dbReference type="ARBA" id="ARBA00023136"/>
    </source>
</evidence>
<dbReference type="PANTHER" id="PTHR30250">
    <property type="entry name" value="PST FAMILY PREDICTED COLANIC ACID TRANSPORTER"/>
    <property type="match status" value="1"/>
</dbReference>
<sequence>MSLIKGASTIGGASVISQVIGAFTILFMSYRFGMSDVGNYSLIYGIILIGAQVALYGSHFLLPKVDQQDLGKAVVFGLLQSWIVSAAYIFVVSYFFSLPLMAIYVLTASYAMMIVSENILLRSKKFQRLAVQRISVTSIVSLSLLISWKVEYFYYIWAFAHLILICYWLYSSLDKNDFTLSDFSPTTQVKFLFKHWNHLSRVGTAEVVANASLQLPTVLINYWFSPLVAGYFAVVNRFCLSPVLILGQSVRNYTFSKWSEDFRNKTFNYVEFKQVRLFLISIALITVAGIYFVYPWLTEHVLGEQWVQSVETSRLMLPYVFAMLAFVPMTVIELIFGTPNYFLRIQCEQLAIVIIAFILIPFVYKSYVVSLLMFTVLTAARYLMIYIKINKDAVKLHEEGIL</sequence>
<evidence type="ECO:0000313" key="7">
    <source>
        <dbReference type="EMBL" id="SPY27403.1"/>
    </source>
</evidence>
<proteinExistence type="predicted"/>
<feature type="transmembrane region" description="Helical" evidence="6">
    <location>
        <begin position="348"/>
        <end position="364"/>
    </location>
</feature>
<feature type="transmembrane region" description="Helical" evidence="6">
    <location>
        <begin position="42"/>
        <end position="62"/>
    </location>
</feature>
<feature type="transmembrane region" description="Helical" evidence="6">
    <location>
        <begin position="317"/>
        <end position="336"/>
    </location>
</feature>
<dbReference type="Proteomes" id="UP000251647">
    <property type="component" value="Unassembled WGS sequence"/>
</dbReference>
<feature type="transmembrane region" description="Helical" evidence="6">
    <location>
        <begin position="74"/>
        <end position="96"/>
    </location>
</feature>
<reference evidence="7 8" key="1">
    <citation type="submission" date="2018-06" db="EMBL/GenBank/DDBJ databases">
        <authorList>
            <consortium name="Pathogen Informatics"/>
            <person name="Doyle S."/>
        </authorList>
    </citation>
    <scope>NUCLEOTIDE SEQUENCE [LARGE SCALE GENOMIC DNA]</scope>
    <source>
        <strain evidence="7 8">NCTC11647</strain>
    </source>
</reference>
<gene>
    <name evidence="7" type="ORF">NCTC11647_00447</name>
</gene>
<protein>
    <recommendedName>
        <fullName evidence="9">Capsular biosynthesis protein</fullName>
    </recommendedName>
</protein>
<dbReference type="RefSeq" id="WP_005300946.1">
    <property type="nucleotide sequence ID" value="NZ_PYOG01000009.1"/>
</dbReference>